<reference evidence="1" key="2">
    <citation type="journal article" date="2015" name="Data Brief">
        <title>Shoot transcriptome of the giant reed, Arundo donax.</title>
        <authorList>
            <person name="Barrero R.A."/>
            <person name="Guerrero F.D."/>
            <person name="Moolhuijzen P."/>
            <person name="Goolsby J.A."/>
            <person name="Tidwell J."/>
            <person name="Bellgard S.E."/>
            <person name="Bellgard M.I."/>
        </authorList>
    </citation>
    <scope>NUCLEOTIDE SEQUENCE</scope>
    <source>
        <tissue evidence="1">Shoot tissue taken approximately 20 cm above the soil surface</tissue>
    </source>
</reference>
<proteinExistence type="predicted"/>
<reference evidence="1" key="1">
    <citation type="submission" date="2014-09" db="EMBL/GenBank/DDBJ databases">
        <authorList>
            <person name="Magalhaes I.L.F."/>
            <person name="Oliveira U."/>
            <person name="Santos F.R."/>
            <person name="Vidigal T.H.D.A."/>
            <person name="Brescovit A.D."/>
            <person name="Santos A.J."/>
        </authorList>
    </citation>
    <scope>NUCLEOTIDE SEQUENCE</scope>
    <source>
        <tissue evidence="1">Shoot tissue taken approximately 20 cm above the soil surface</tissue>
    </source>
</reference>
<dbReference type="AlphaFoldDB" id="A0A0A8Z4F0"/>
<accession>A0A0A8Z4F0</accession>
<sequence length="58" mass="6774">MGLIMRVYVFFLTIQQLFQEKIVYLPLNNSAIEKVLTPPMTSHFQNLFTSCNQCHLLV</sequence>
<protein>
    <submittedName>
        <fullName evidence="1">Uncharacterized protein</fullName>
    </submittedName>
</protein>
<organism evidence="1">
    <name type="scientific">Arundo donax</name>
    <name type="common">Giant reed</name>
    <name type="synonym">Donax arundinaceus</name>
    <dbReference type="NCBI Taxonomy" id="35708"/>
    <lineage>
        <taxon>Eukaryota</taxon>
        <taxon>Viridiplantae</taxon>
        <taxon>Streptophyta</taxon>
        <taxon>Embryophyta</taxon>
        <taxon>Tracheophyta</taxon>
        <taxon>Spermatophyta</taxon>
        <taxon>Magnoliopsida</taxon>
        <taxon>Liliopsida</taxon>
        <taxon>Poales</taxon>
        <taxon>Poaceae</taxon>
        <taxon>PACMAD clade</taxon>
        <taxon>Arundinoideae</taxon>
        <taxon>Arundineae</taxon>
        <taxon>Arundo</taxon>
    </lineage>
</organism>
<name>A0A0A8Z4F0_ARUDO</name>
<dbReference type="EMBL" id="GBRH01266290">
    <property type="protein sequence ID" value="JAD31605.1"/>
    <property type="molecule type" value="Transcribed_RNA"/>
</dbReference>
<evidence type="ECO:0000313" key="1">
    <source>
        <dbReference type="EMBL" id="JAD31605.1"/>
    </source>
</evidence>